<evidence type="ECO:0000256" key="1">
    <source>
        <dbReference type="SAM" id="Phobius"/>
    </source>
</evidence>
<keyword evidence="1" id="KW-1133">Transmembrane helix</keyword>
<proteinExistence type="predicted"/>
<gene>
    <name evidence="2" type="ORF">G7B40_024090</name>
</gene>
<evidence type="ECO:0000313" key="3">
    <source>
        <dbReference type="Proteomes" id="UP000667802"/>
    </source>
</evidence>
<keyword evidence="3" id="KW-1185">Reference proteome</keyword>
<accession>A0AAP5ICB0</accession>
<organism evidence="2 3">
    <name type="scientific">Aetokthonos hydrillicola Thurmond2011</name>
    <dbReference type="NCBI Taxonomy" id="2712845"/>
    <lineage>
        <taxon>Bacteria</taxon>
        <taxon>Bacillati</taxon>
        <taxon>Cyanobacteriota</taxon>
        <taxon>Cyanophyceae</taxon>
        <taxon>Nostocales</taxon>
        <taxon>Hapalosiphonaceae</taxon>
        <taxon>Aetokthonos</taxon>
    </lineage>
</organism>
<keyword evidence="1" id="KW-0472">Membrane</keyword>
<dbReference type="RefSeq" id="WP_208338358.1">
    <property type="nucleotide sequence ID" value="NZ_CAWQFN010000089.1"/>
</dbReference>
<reference evidence="3" key="1">
    <citation type="journal article" date="2021" name="Science">
        <title>Hunting the eagle killer: A cyanobacterial neurotoxin causes vacuolar myelinopathy.</title>
        <authorList>
            <person name="Breinlinger S."/>
            <person name="Phillips T.J."/>
            <person name="Haram B.N."/>
            <person name="Mares J."/>
            <person name="Martinez Yerena J.A."/>
            <person name="Hrouzek P."/>
            <person name="Sobotka R."/>
            <person name="Henderson W.M."/>
            <person name="Schmieder P."/>
            <person name="Williams S.M."/>
            <person name="Lauderdale J.D."/>
            <person name="Wilde H.D."/>
            <person name="Gerrin W."/>
            <person name="Kust A."/>
            <person name="Washington J.W."/>
            <person name="Wagner C."/>
            <person name="Geier B."/>
            <person name="Liebeke M."/>
            <person name="Enke H."/>
            <person name="Niedermeyer T.H.J."/>
            <person name="Wilde S.B."/>
        </authorList>
    </citation>
    <scope>NUCLEOTIDE SEQUENCE [LARGE SCALE GENOMIC DNA]</scope>
    <source>
        <strain evidence="3">Thurmond2011</strain>
    </source>
</reference>
<protein>
    <submittedName>
        <fullName evidence="2">Uncharacterized protein</fullName>
    </submittedName>
</protein>
<feature type="transmembrane region" description="Helical" evidence="1">
    <location>
        <begin position="15"/>
        <end position="37"/>
    </location>
</feature>
<name>A0AAP5ICB0_9CYAN</name>
<dbReference type="Proteomes" id="UP000667802">
    <property type="component" value="Unassembled WGS sequence"/>
</dbReference>
<dbReference type="EMBL" id="JAALHA020000013">
    <property type="protein sequence ID" value="MDR9897624.1"/>
    <property type="molecule type" value="Genomic_DNA"/>
</dbReference>
<evidence type="ECO:0000313" key="2">
    <source>
        <dbReference type="EMBL" id="MDR9897624.1"/>
    </source>
</evidence>
<sequence>MNNIHFQDNTQKNHYLLTLASFIISAAILLLAGRVLGQEAINNRILRSLFSCQAQGLGGVLPTIKVWYQQGTNLSFIQAGEVVKKVWLDDPSQVTLDFDGPVCMQFGQQQGSAVGDCENSGANVIHLRRIKKLNIPGLTNTDNQTLLTVVTEGQGKRKVYTFQVLYSDGAPEYKTLAIFGDPYNNERDCVRTRNNSQR</sequence>
<dbReference type="AlphaFoldDB" id="A0AAP5ICB0"/>
<keyword evidence="1" id="KW-0812">Transmembrane</keyword>
<comment type="caution">
    <text evidence="2">The sequence shown here is derived from an EMBL/GenBank/DDBJ whole genome shotgun (WGS) entry which is preliminary data.</text>
</comment>